<organism evidence="1 2">
    <name type="scientific">Ascoidea rubescens DSM 1968</name>
    <dbReference type="NCBI Taxonomy" id="1344418"/>
    <lineage>
        <taxon>Eukaryota</taxon>
        <taxon>Fungi</taxon>
        <taxon>Dikarya</taxon>
        <taxon>Ascomycota</taxon>
        <taxon>Saccharomycotina</taxon>
        <taxon>Saccharomycetes</taxon>
        <taxon>Ascoideaceae</taxon>
        <taxon>Ascoidea</taxon>
    </lineage>
</organism>
<protein>
    <submittedName>
        <fullName evidence="1">Uncharacterized protein</fullName>
    </submittedName>
</protein>
<evidence type="ECO:0000313" key="1">
    <source>
        <dbReference type="EMBL" id="ODV61147.1"/>
    </source>
</evidence>
<accession>A0A1D2VI41</accession>
<dbReference type="RefSeq" id="XP_020047454.1">
    <property type="nucleotide sequence ID" value="XM_020194547.1"/>
</dbReference>
<proteinExistence type="predicted"/>
<dbReference type="EMBL" id="KV454480">
    <property type="protein sequence ID" value="ODV61147.1"/>
    <property type="molecule type" value="Genomic_DNA"/>
</dbReference>
<dbReference type="AlphaFoldDB" id="A0A1D2VI41"/>
<dbReference type="GeneID" id="30968183"/>
<dbReference type="InParanoid" id="A0A1D2VI41"/>
<evidence type="ECO:0000313" key="2">
    <source>
        <dbReference type="Proteomes" id="UP000095038"/>
    </source>
</evidence>
<reference evidence="2" key="1">
    <citation type="submission" date="2016-05" db="EMBL/GenBank/DDBJ databases">
        <title>Comparative genomics of biotechnologically important yeasts.</title>
        <authorList>
            <consortium name="DOE Joint Genome Institute"/>
            <person name="Riley R."/>
            <person name="Haridas S."/>
            <person name="Wolfe K.H."/>
            <person name="Lopes M.R."/>
            <person name="Hittinger C.T."/>
            <person name="Goker M."/>
            <person name="Salamov A."/>
            <person name="Wisecaver J."/>
            <person name="Long T.M."/>
            <person name="Aerts A.L."/>
            <person name="Barry K."/>
            <person name="Choi C."/>
            <person name="Clum A."/>
            <person name="Coughlan A.Y."/>
            <person name="Deshpande S."/>
            <person name="Douglass A.P."/>
            <person name="Hanson S.J."/>
            <person name="Klenk H.-P."/>
            <person name="Labutti K."/>
            <person name="Lapidus A."/>
            <person name="Lindquist E."/>
            <person name="Lipzen A."/>
            <person name="Meier-Kolthoff J.P."/>
            <person name="Ohm R.A."/>
            <person name="Otillar R.P."/>
            <person name="Pangilinan J."/>
            <person name="Peng Y."/>
            <person name="Rokas A."/>
            <person name="Rosa C.A."/>
            <person name="Scheuner C."/>
            <person name="Sibirny A.A."/>
            <person name="Slot J.C."/>
            <person name="Stielow J.B."/>
            <person name="Sun H."/>
            <person name="Kurtzman C.P."/>
            <person name="Blackwell M."/>
            <person name="Grigoriev I.V."/>
            <person name="Jeffries T.W."/>
        </authorList>
    </citation>
    <scope>NUCLEOTIDE SEQUENCE [LARGE SCALE GENOMIC DNA]</scope>
    <source>
        <strain evidence="2">DSM 1968</strain>
    </source>
</reference>
<dbReference type="Proteomes" id="UP000095038">
    <property type="component" value="Unassembled WGS sequence"/>
</dbReference>
<sequence>MSSTVVRTVLRLPFETFTPQGLSKHVKLSTTPKHTDKFRALAFPQSWSHALQGVSNIFQ</sequence>
<gene>
    <name evidence="1" type="ORF">ASCRUDRAFT_80893</name>
</gene>
<keyword evidence="2" id="KW-1185">Reference proteome</keyword>
<name>A0A1D2VI41_9ASCO</name>